<evidence type="ECO:0000313" key="2">
    <source>
        <dbReference type="EMBL" id="RAK78254.1"/>
    </source>
</evidence>
<sequence>VQERWGRLHAFGSPGAGISYFYDEWKLGRTGRPIVDIRKPSRVVFEDPPPPPQDHHIELNAENPNFSGDADYHVDGLRNKHVVAAAQYYYDIKNITDTRIDFQQEVDLDAFEITLKPYVM</sequence>
<dbReference type="VEuPathDB" id="FungiDB:BO72DRAFT_507597"/>
<proteinExistence type="predicted"/>
<dbReference type="GeneID" id="63866599"/>
<dbReference type="EMBL" id="KZ824638">
    <property type="protein sequence ID" value="RAK78254.1"/>
    <property type="molecule type" value="Genomic_DNA"/>
</dbReference>
<dbReference type="Pfam" id="PF14033">
    <property type="entry name" value="DUF4246"/>
    <property type="match status" value="1"/>
</dbReference>
<organism evidence="2 3">
    <name type="scientific">Aspergillus fijiensis CBS 313.89</name>
    <dbReference type="NCBI Taxonomy" id="1448319"/>
    <lineage>
        <taxon>Eukaryota</taxon>
        <taxon>Fungi</taxon>
        <taxon>Dikarya</taxon>
        <taxon>Ascomycota</taxon>
        <taxon>Pezizomycotina</taxon>
        <taxon>Eurotiomycetes</taxon>
        <taxon>Eurotiomycetidae</taxon>
        <taxon>Eurotiales</taxon>
        <taxon>Aspergillaceae</taxon>
        <taxon>Aspergillus</taxon>
    </lineage>
</organism>
<dbReference type="InterPro" id="IPR025340">
    <property type="entry name" value="DUF4246"/>
</dbReference>
<evidence type="ECO:0000259" key="1">
    <source>
        <dbReference type="Pfam" id="PF14033"/>
    </source>
</evidence>
<feature type="domain" description="DUF4246" evidence="1">
    <location>
        <begin position="56"/>
        <end position="108"/>
    </location>
</feature>
<reference evidence="2 3" key="1">
    <citation type="submission" date="2018-02" db="EMBL/GenBank/DDBJ databases">
        <title>The genomes of Aspergillus section Nigri reveals drivers in fungal speciation.</title>
        <authorList>
            <consortium name="DOE Joint Genome Institute"/>
            <person name="Vesth T.C."/>
            <person name="Nybo J."/>
            <person name="Theobald S."/>
            <person name="Brandl J."/>
            <person name="Frisvad J.C."/>
            <person name="Nielsen K.F."/>
            <person name="Lyhne E.K."/>
            <person name="Kogle M.E."/>
            <person name="Kuo A."/>
            <person name="Riley R."/>
            <person name="Clum A."/>
            <person name="Nolan M."/>
            <person name="Lipzen A."/>
            <person name="Salamov A."/>
            <person name="Henrissat B."/>
            <person name="Wiebenga A."/>
            <person name="De vries R.P."/>
            <person name="Grigoriev I.V."/>
            <person name="Mortensen U.H."/>
            <person name="Andersen M.R."/>
            <person name="Baker S.E."/>
        </authorList>
    </citation>
    <scope>NUCLEOTIDE SEQUENCE [LARGE SCALE GENOMIC DNA]</scope>
    <source>
        <strain evidence="2 3">CBS 313.89</strain>
    </source>
</reference>
<dbReference type="PANTHER" id="PTHR33119:SF1">
    <property type="entry name" value="FE2OG DIOXYGENASE DOMAIN-CONTAINING PROTEIN"/>
    <property type="match status" value="1"/>
</dbReference>
<gene>
    <name evidence="2" type="ORF">BO72DRAFT_507597</name>
</gene>
<keyword evidence="3" id="KW-1185">Reference proteome</keyword>
<protein>
    <recommendedName>
        <fullName evidence="1">DUF4246 domain-containing protein</fullName>
    </recommendedName>
</protein>
<dbReference type="PANTHER" id="PTHR33119">
    <property type="entry name" value="IFI3P"/>
    <property type="match status" value="1"/>
</dbReference>
<evidence type="ECO:0000313" key="3">
    <source>
        <dbReference type="Proteomes" id="UP000249789"/>
    </source>
</evidence>
<dbReference type="InterPro" id="IPR049192">
    <property type="entry name" value="DUF4246_C"/>
</dbReference>
<dbReference type="RefSeq" id="XP_040802264.1">
    <property type="nucleotide sequence ID" value="XM_040949266.1"/>
</dbReference>
<dbReference type="OrthoDB" id="415532at2759"/>
<dbReference type="Proteomes" id="UP000249789">
    <property type="component" value="Unassembled WGS sequence"/>
</dbReference>
<name>A0A8G1RSV2_9EURO</name>
<feature type="non-terminal residue" evidence="2">
    <location>
        <position position="1"/>
    </location>
</feature>
<dbReference type="AlphaFoldDB" id="A0A8G1RSV2"/>
<accession>A0A8G1RSV2</accession>